<dbReference type="KEGG" id="crd:CRES_1614"/>
<proteinExistence type="predicted"/>
<keyword evidence="1" id="KW-1133">Transmembrane helix</keyword>
<feature type="transmembrane region" description="Helical" evidence="1">
    <location>
        <begin position="110"/>
        <end position="128"/>
    </location>
</feature>
<keyword evidence="1" id="KW-0472">Membrane</keyword>
<keyword evidence="1" id="KW-0812">Transmembrane</keyword>
<feature type="transmembrane region" description="Helical" evidence="1">
    <location>
        <begin position="86"/>
        <end position="104"/>
    </location>
</feature>
<evidence type="ECO:0000313" key="3">
    <source>
        <dbReference type="Proteomes" id="UP000000492"/>
    </source>
</evidence>
<evidence type="ECO:0000256" key="1">
    <source>
        <dbReference type="SAM" id="Phobius"/>
    </source>
</evidence>
<organism evidence="2 3">
    <name type="scientific">Corynebacterium resistens (strain DSM 45100 / JCM 12819 / GTC 2026 / SICGH 158)</name>
    <dbReference type="NCBI Taxonomy" id="662755"/>
    <lineage>
        <taxon>Bacteria</taxon>
        <taxon>Bacillati</taxon>
        <taxon>Actinomycetota</taxon>
        <taxon>Actinomycetes</taxon>
        <taxon>Mycobacteriales</taxon>
        <taxon>Corynebacteriaceae</taxon>
        <taxon>Corynebacterium</taxon>
    </lineage>
</organism>
<feature type="transmembrane region" description="Helical" evidence="1">
    <location>
        <begin position="12"/>
        <end position="41"/>
    </location>
</feature>
<feature type="transmembrane region" description="Helical" evidence="1">
    <location>
        <begin position="53"/>
        <end position="74"/>
    </location>
</feature>
<dbReference type="AlphaFoldDB" id="F8E0H7"/>
<dbReference type="HOGENOM" id="CLU_1861849_0_0_11"/>
<sequence>MSPRRNEGLWGAILVTLGIGVVLSIPLVILLVATVAFFPAAQWTEWIQSPGSILFAVVAFFPISIVVELLSWIIAVKVFNSIHKSVVSAFVGCAIWFLVIRLVIQPAEAALLVTIAYAAVSYVLDKVIPDSSDSNLK</sequence>
<dbReference type="Proteomes" id="UP000000492">
    <property type="component" value="Chromosome"/>
</dbReference>
<accession>F8E0H7</accession>
<gene>
    <name evidence="2" type="ordered locus">CRES_1614</name>
</gene>
<name>F8E0H7_CORRG</name>
<keyword evidence="3" id="KW-1185">Reference proteome</keyword>
<evidence type="ECO:0000313" key="2">
    <source>
        <dbReference type="EMBL" id="AEI09967.1"/>
    </source>
</evidence>
<protein>
    <submittedName>
        <fullName evidence="2">Membrane protein</fullName>
    </submittedName>
</protein>
<reference evidence="2 3" key="1">
    <citation type="journal article" date="2012" name="BMC Genomics">
        <title>Complete genome sequence, lifestyle, and multi-drug resistance of the human pathogen Corynebacterium resistens DSM 45100 isolated from blood samples of a leukemia patient.</title>
        <authorList>
            <person name="Schroder J."/>
            <person name="Maus I."/>
            <person name="Meyer K."/>
            <person name="Wordemann S."/>
            <person name="Blom J."/>
            <person name="Jaenicke S."/>
            <person name="Schneider J."/>
            <person name="Trost E."/>
            <person name="Tauch A."/>
        </authorList>
    </citation>
    <scope>NUCLEOTIDE SEQUENCE [LARGE SCALE GENOMIC DNA]</scope>
    <source>
        <strain evidence="3">DSM 45100 / JCM 12819 / CCUG 50093 / GTC 2026 / SICGH 158</strain>
    </source>
</reference>
<dbReference type="RefSeq" id="WP_013888955.1">
    <property type="nucleotide sequence ID" value="NC_015673.1"/>
</dbReference>
<dbReference type="EMBL" id="CP002857">
    <property type="protein sequence ID" value="AEI09967.1"/>
    <property type="molecule type" value="Genomic_DNA"/>
</dbReference>